<name>A0A645ES88_9ZZZZ</name>
<accession>A0A645ES88</accession>
<comment type="caution">
    <text evidence="1">The sequence shown here is derived from an EMBL/GenBank/DDBJ whole genome shotgun (WGS) entry which is preliminary data.</text>
</comment>
<gene>
    <name evidence="1" type="ORF">SDC9_152136</name>
</gene>
<reference evidence="1" key="1">
    <citation type="submission" date="2019-08" db="EMBL/GenBank/DDBJ databases">
        <authorList>
            <person name="Kucharzyk K."/>
            <person name="Murdoch R.W."/>
            <person name="Higgins S."/>
            <person name="Loffler F."/>
        </authorList>
    </citation>
    <scope>NUCLEOTIDE SEQUENCE</scope>
</reference>
<protein>
    <submittedName>
        <fullName evidence="1">Uncharacterized protein</fullName>
    </submittedName>
</protein>
<proteinExistence type="predicted"/>
<dbReference type="AlphaFoldDB" id="A0A645ES88"/>
<dbReference type="EMBL" id="VSSQ01050811">
    <property type="protein sequence ID" value="MPN04888.1"/>
    <property type="molecule type" value="Genomic_DNA"/>
</dbReference>
<evidence type="ECO:0000313" key="1">
    <source>
        <dbReference type="EMBL" id="MPN04888.1"/>
    </source>
</evidence>
<organism evidence="1">
    <name type="scientific">bioreactor metagenome</name>
    <dbReference type="NCBI Taxonomy" id="1076179"/>
    <lineage>
        <taxon>unclassified sequences</taxon>
        <taxon>metagenomes</taxon>
        <taxon>ecological metagenomes</taxon>
    </lineage>
</organism>
<sequence>MKALHSVQKPVERCFSGAEAEAAPATKAVLEFCHTFTETLRA</sequence>